<dbReference type="Pfam" id="PF01553">
    <property type="entry name" value="Acyltransferase"/>
    <property type="match status" value="1"/>
</dbReference>
<feature type="compositionally biased region" description="Low complexity" evidence="1">
    <location>
        <begin position="252"/>
        <end position="262"/>
    </location>
</feature>
<dbReference type="CDD" id="cd07990">
    <property type="entry name" value="LPLAT_LCLAT1-like"/>
    <property type="match status" value="1"/>
</dbReference>
<evidence type="ECO:0000259" key="3">
    <source>
        <dbReference type="SMART" id="SM00563"/>
    </source>
</evidence>
<dbReference type="PANTHER" id="PTHR37743:SF1">
    <property type="entry name" value="ARM REPEAT SUPERFAMILY PROTEIN"/>
    <property type="match status" value="1"/>
</dbReference>
<proteinExistence type="predicted"/>
<reference evidence="4 5" key="1">
    <citation type="journal article" date="2015" name="Proc. Natl. Acad. Sci. U.S.A.">
        <title>The resurrection genome of Boea hygrometrica: A blueprint for survival of dehydration.</title>
        <authorList>
            <person name="Xiao L."/>
            <person name="Yang G."/>
            <person name="Zhang L."/>
            <person name="Yang X."/>
            <person name="Zhao S."/>
            <person name="Ji Z."/>
            <person name="Zhou Q."/>
            <person name="Hu M."/>
            <person name="Wang Y."/>
            <person name="Chen M."/>
            <person name="Xu Y."/>
            <person name="Jin H."/>
            <person name="Xiao X."/>
            <person name="Hu G."/>
            <person name="Bao F."/>
            <person name="Hu Y."/>
            <person name="Wan P."/>
            <person name="Li L."/>
            <person name="Deng X."/>
            <person name="Kuang T."/>
            <person name="Xiang C."/>
            <person name="Zhu J.K."/>
            <person name="Oliver M.J."/>
            <person name="He Y."/>
        </authorList>
    </citation>
    <scope>NUCLEOTIDE SEQUENCE [LARGE SCALE GENOMIC DNA]</scope>
    <source>
        <strain evidence="5">cv. XS01</strain>
    </source>
</reference>
<accession>A0A2Z7CU59</accession>
<dbReference type="InterPro" id="IPR016024">
    <property type="entry name" value="ARM-type_fold"/>
</dbReference>
<evidence type="ECO:0000313" key="4">
    <source>
        <dbReference type="EMBL" id="KZV50268.1"/>
    </source>
</evidence>
<evidence type="ECO:0000313" key="5">
    <source>
        <dbReference type="Proteomes" id="UP000250235"/>
    </source>
</evidence>
<dbReference type="UniPathway" id="UPA00557">
    <property type="reaction ID" value="UER00613"/>
</dbReference>
<dbReference type="Pfam" id="PF16076">
    <property type="entry name" value="Acyltransf_C"/>
    <property type="match status" value="1"/>
</dbReference>
<feature type="transmembrane region" description="Helical" evidence="2">
    <location>
        <begin position="1382"/>
        <end position="1400"/>
    </location>
</feature>
<dbReference type="SUPFAM" id="SSF69593">
    <property type="entry name" value="Glycerol-3-phosphate (1)-acyltransferase"/>
    <property type="match status" value="1"/>
</dbReference>
<feature type="transmembrane region" description="Helical" evidence="2">
    <location>
        <begin position="1093"/>
        <end position="1112"/>
    </location>
</feature>
<feature type="transmembrane region" description="Helical" evidence="2">
    <location>
        <begin position="1412"/>
        <end position="1431"/>
    </location>
</feature>
<dbReference type="InterPro" id="IPR002123">
    <property type="entry name" value="Plipid/glycerol_acylTrfase"/>
</dbReference>
<sequence length="1458" mass="161925">MEEGEEQVMRRVSSLSLLTPSISESGQGQLVSATVGRVMASLLNAKPKKLKTAISCLRSQAKITAPVDFSLEQSLWFLHKYVAEAEEKDGHMDQVLVPMIEHELKIKESKHGNQNTILLNWLFLDEGLFQVVVRNLAGIISRKDDRYVALGWFILGRRLIEYENPENNLETSGIRKNYDGILKIFCSCINQVLSIMCNGRNIQDGFELPTRLAVAAADFIVSLTVALTRKDLASKNKHNKQNSSVVYSKNMSPTSLPSSSGESETKKWSKGSELPTDSEMKMMLWNNLDALITLLEKLSAWNRKSRSLYANGLERVLKWLQEIEEQYGCCQNEADSSMLKAGSSLLFSCWKHYGILLHLEDRNFSHQWKELLDQYLSGIQFYAGDHVEESSAGREGITETINFFLNCLLLTLGRLDNQQFGNALDEFGSRVSQALMSQLQCADEEVIDGAISIFKAIIFRTNNTLSKSSLDETREMDAVLPLLLNFLDEQDAAAKAIVKLVAEYCSRHSNSNCLQEVLKRFDSKSVAQRRNAFDVVADIVHMSSGSDCSLSRAMWKHVADHLLKCLEDEDLIIQSHAANLIPKIDPPLVLPALVGLSCSTNDKVQLSASTTLIALLINHKQEPEILCMLIDCLSSLREGSDLSGSPFSSKEGSGLDSGSLLKLLPDWAKNVEDWNAITGALIVKMLAEPSNAVIVRFLSHISEYMAAAVDVIFDRLLSHAREQKDSTLLYGNFRRTCDLHENKHISVEGTDCIAALVINRALSKSEFEDVRKLAAELCGRLHPKILIPVLSSKLEDAAYTRDILSIKICLFSFCTALTVRGYEACGQPNFFRIRKSVQNILGWPSVDKDEISKAQHGCIDCLALMLCSELHDPQSAELSTMENPSFADSKKHSGDSAHRGSVLLYVINQLTDNKKFSFESDGGDWKSEGTTHLSFRLCMANVLISACQKMPATGKKPFVKKIVPCVICAIGEMVEPEIRSACVQVLFSTAYHMKSLILPYSSDLLAVALKSLKGGSQKEKMAGAKLLVCLMASEEEVVERVSEGLLEARGLLQNLSTTDPSLDKNRNLNLYCVACYGAMAIAAAAVVVPLGVLFFISGLVVNLIQAICYVLVRPLSKNTYRRINRVVAELLWLELVWLVDWWAGVKIELYTDAETFKLMGKEHALVMSNHKSDIDWLVGWVLAQRSGCLGSTLAVMKKSSKLLPVIGWSMWFSEYLFLERSWAKDETTLKSGLQRLRDFPRPFWLALFVEGTRFTQAKLLAAQEYASSTGLPVPRNVLIPRTKGFVTAVSHMRSFVPAIYNVTVAIPKTSPAPTMLRLFKGQSSVVHVHLQRELMKDLPDTDDAVAQWCRDIFVAKDKLLDTYMAEGSFGDQLQNTGRPVKSLLVVGSWAILLILGTLKVCQWSSVFSSWKGVTLSAIGLAIVTALMQILIQFSQSERSTPAKIAPAKLKSDGTSLTR</sequence>
<keyword evidence="5" id="KW-1185">Reference proteome</keyword>
<feature type="compositionally biased region" description="Polar residues" evidence="1">
    <location>
        <begin position="241"/>
        <end position="251"/>
    </location>
</feature>
<dbReference type="GO" id="GO:0016746">
    <property type="term" value="F:acyltransferase activity"/>
    <property type="evidence" value="ECO:0007669"/>
    <property type="project" value="InterPro"/>
</dbReference>
<gene>
    <name evidence="4" type="ORF">F511_23254</name>
</gene>
<keyword evidence="2" id="KW-1133">Transmembrane helix</keyword>
<keyword evidence="2" id="KW-0472">Membrane</keyword>
<dbReference type="Gene3D" id="1.25.10.10">
    <property type="entry name" value="Leucine-rich Repeat Variant"/>
    <property type="match status" value="2"/>
</dbReference>
<organism evidence="4 5">
    <name type="scientific">Dorcoceras hygrometricum</name>
    <dbReference type="NCBI Taxonomy" id="472368"/>
    <lineage>
        <taxon>Eukaryota</taxon>
        <taxon>Viridiplantae</taxon>
        <taxon>Streptophyta</taxon>
        <taxon>Embryophyta</taxon>
        <taxon>Tracheophyta</taxon>
        <taxon>Spermatophyta</taxon>
        <taxon>Magnoliopsida</taxon>
        <taxon>eudicotyledons</taxon>
        <taxon>Gunneridae</taxon>
        <taxon>Pentapetalae</taxon>
        <taxon>asterids</taxon>
        <taxon>lamiids</taxon>
        <taxon>Lamiales</taxon>
        <taxon>Gesneriaceae</taxon>
        <taxon>Didymocarpoideae</taxon>
        <taxon>Trichosporeae</taxon>
        <taxon>Loxocarpinae</taxon>
        <taxon>Dorcoceras</taxon>
    </lineage>
</organism>
<dbReference type="EMBL" id="KQ992512">
    <property type="protein sequence ID" value="KZV50268.1"/>
    <property type="molecule type" value="Genomic_DNA"/>
</dbReference>
<dbReference type="InterPro" id="IPR032098">
    <property type="entry name" value="Acyltransf_C"/>
</dbReference>
<dbReference type="Proteomes" id="UP000250235">
    <property type="component" value="Unassembled WGS sequence"/>
</dbReference>
<dbReference type="InterPro" id="IPR011989">
    <property type="entry name" value="ARM-like"/>
</dbReference>
<dbReference type="GO" id="GO:0016024">
    <property type="term" value="P:CDP-diacylglycerol biosynthetic process"/>
    <property type="evidence" value="ECO:0007669"/>
    <property type="project" value="UniProtKB-UniPathway"/>
</dbReference>
<protein>
    <recommendedName>
        <fullName evidence="3">Phospholipid/glycerol acyltransferase domain-containing protein</fullName>
    </recommendedName>
</protein>
<feature type="domain" description="Phospholipid/glycerol acyltransferase" evidence="3">
    <location>
        <begin position="1164"/>
        <end position="1286"/>
    </location>
</feature>
<keyword evidence="2" id="KW-0812">Transmembrane</keyword>
<dbReference type="PANTHER" id="PTHR37743">
    <property type="entry name" value="ARM REPEAT SUPERFAMILY PROTEIN"/>
    <property type="match status" value="1"/>
</dbReference>
<dbReference type="OrthoDB" id="79603at2759"/>
<evidence type="ECO:0000256" key="2">
    <source>
        <dbReference type="SAM" id="Phobius"/>
    </source>
</evidence>
<evidence type="ECO:0000256" key="1">
    <source>
        <dbReference type="SAM" id="MobiDB-lite"/>
    </source>
</evidence>
<name>A0A2Z7CU59_9LAMI</name>
<feature type="region of interest" description="Disordered" evidence="1">
    <location>
        <begin position="238"/>
        <end position="274"/>
    </location>
</feature>
<dbReference type="SMART" id="SM00563">
    <property type="entry name" value="PlsC"/>
    <property type="match status" value="1"/>
</dbReference>
<dbReference type="SUPFAM" id="SSF48371">
    <property type="entry name" value="ARM repeat"/>
    <property type="match status" value="1"/>
</dbReference>